<evidence type="ECO:0000256" key="1">
    <source>
        <dbReference type="SAM" id="SignalP"/>
    </source>
</evidence>
<dbReference type="OrthoDB" id="5954868at2759"/>
<keyword evidence="3" id="KW-1185">Reference proteome</keyword>
<dbReference type="Proteomes" id="UP000784294">
    <property type="component" value="Unassembled WGS sequence"/>
</dbReference>
<protein>
    <recommendedName>
        <fullName evidence="4">Exostosin GT47 domain-containing protein</fullName>
    </recommendedName>
</protein>
<gene>
    <name evidence="2" type="ORF">PXEA_LOCUS2008</name>
</gene>
<name>A0A448WCS0_9PLAT</name>
<reference evidence="2" key="1">
    <citation type="submission" date="2018-11" db="EMBL/GenBank/DDBJ databases">
        <authorList>
            <consortium name="Pathogen Informatics"/>
        </authorList>
    </citation>
    <scope>NUCLEOTIDE SEQUENCE</scope>
</reference>
<keyword evidence="1" id="KW-0732">Signal</keyword>
<organism evidence="2 3">
    <name type="scientific">Protopolystoma xenopodis</name>
    <dbReference type="NCBI Taxonomy" id="117903"/>
    <lineage>
        <taxon>Eukaryota</taxon>
        <taxon>Metazoa</taxon>
        <taxon>Spiralia</taxon>
        <taxon>Lophotrochozoa</taxon>
        <taxon>Platyhelminthes</taxon>
        <taxon>Monogenea</taxon>
        <taxon>Polyopisthocotylea</taxon>
        <taxon>Polystomatidea</taxon>
        <taxon>Polystomatidae</taxon>
        <taxon>Protopolystoma</taxon>
    </lineage>
</organism>
<accession>A0A448WCS0</accession>
<evidence type="ECO:0000313" key="2">
    <source>
        <dbReference type="EMBL" id="VEL08568.1"/>
    </source>
</evidence>
<dbReference type="AlphaFoldDB" id="A0A448WCS0"/>
<proteinExistence type="predicted"/>
<evidence type="ECO:0000313" key="3">
    <source>
        <dbReference type="Proteomes" id="UP000784294"/>
    </source>
</evidence>
<comment type="caution">
    <text evidence="2">The sequence shown here is derived from an EMBL/GenBank/DDBJ whole genome shotgun (WGS) entry which is preliminary data.</text>
</comment>
<feature type="chain" id="PRO_5019045072" description="Exostosin GT47 domain-containing protein" evidence="1">
    <location>
        <begin position="22"/>
        <end position="288"/>
    </location>
</feature>
<evidence type="ECO:0008006" key="4">
    <source>
        <dbReference type="Google" id="ProtNLM"/>
    </source>
</evidence>
<sequence>MKKMKLLLESTFCLVWSPVLGSLSSQSGFSQRPDGLQPGVLDPGEGLRSQVVACLAAGAVPVVLGERTLHLAHLPLVEAIGPATWSDAMVWIPRRRADSLHDLVNLSEREVVRLRRQGQLLYTRFLSSPEAQLSSILLLLTRRLSLPLPPASPIAATSAYATDHYSSSHPSSVTGEASVTTSFPNITTTPVLFTDFSPNLIYSVPREILGRVDVDYLLGPTEPLHDSPSLTPAVVSALLAPSGPGHQGIGQNPFFSYPSTPWQFVLPSDAIVFSGSQTRFKCLFIFPS</sequence>
<dbReference type="EMBL" id="CAAALY010004280">
    <property type="protein sequence ID" value="VEL08568.1"/>
    <property type="molecule type" value="Genomic_DNA"/>
</dbReference>
<feature type="signal peptide" evidence="1">
    <location>
        <begin position="1"/>
        <end position="21"/>
    </location>
</feature>